<dbReference type="EMBL" id="AFOY02000029">
    <property type="protein sequence ID" value="EXF91083.1"/>
    <property type="molecule type" value="Genomic_DNA"/>
</dbReference>
<dbReference type="HOGENOM" id="CLU_2118972_0_0_6"/>
<comment type="caution">
    <text evidence="2">The sequence shown here is derived from an EMBL/GenBank/DDBJ whole genome shotgun (WGS) entry which is preliminary data.</text>
</comment>
<feature type="region of interest" description="Disordered" evidence="1">
    <location>
        <begin position="73"/>
        <end position="92"/>
    </location>
</feature>
<dbReference type="GO" id="GO:0004803">
    <property type="term" value="F:transposase activity"/>
    <property type="evidence" value="ECO:0007669"/>
    <property type="project" value="TreeGrafter"/>
</dbReference>
<organism evidence="2 3">
    <name type="scientific">Pseudomonas fluorescens HK44</name>
    <dbReference type="NCBI Taxonomy" id="1042209"/>
    <lineage>
        <taxon>Bacteria</taxon>
        <taxon>Pseudomonadati</taxon>
        <taxon>Pseudomonadota</taxon>
        <taxon>Gammaproteobacteria</taxon>
        <taxon>Pseudomonadales</taxon>
        <taxon>Pseudomonadaceae</taxon>
        <taxon>Pseudomonas</taxon>
    </lineage>
</organism>
<sequence>MRKLFPGSERFELVAHILSERLSPEQIADKLRSMNIPHLRDAYVCRETIYNAIYALPVGELHKEQIICLRQSKTTHRPRSGGVDRRGQIPEMVSIHVRPPEIEDRLMTGHGRAP</sequence>
<dbReference type="InterPro" id="IPR051917">
    <property type="entry name" value="Transposase-Integrase"/>
</dbReference>
<dbReference type="GO" id="GO:0005829">
    <property type="term" value="C:cytosol"/>
    <property type="evidence" value="ECO:0007669"/>
    <property type="project" value="TreeGrafter"/>
</dbReference>
<accession>A0A010SIE7</accession>
<dbReference type="PATRIC" id="fig|1042209.11.peg.133"/>
<evidence type="ECO:0000256" key="1">
    <source>
        <dbReference type="SAM" id="MobiDB-lite"/>
    </source>
</evidence>
<dbReference type="Proteomes" id="UP000022611">
    <property type="component" value="Unassembled WGS sequence"/>
</dbReference>
<evidence type="ECO:0008006" key="4">
    <source>
        <dbReference type="Google" id="ProtNLM"/>
    </source>
</evidence>
<dbReference type="PANTHER" id="PTHR10948:SF23">
    <property type="entry name" value="TRANSPOSASE INSI FOR INSERTION SEQUENCE ELEMENT IS30A-RELATED"/>
    <property type="match status" value="1"/>
</dbReference>
<keyword evidence="2" id="KW-0614">Plasmid</keyword>
<protein>
    <recommendedName>
        <fullName evidence="4">Transposase</fullName>
    </recommendedName>
</protein>
<reference evidence="2 3" key="1">
    <citation type="journal article" date="2011" name="J. Bacteriol.">
        <title>Draft genome sequence of the polycyclic aromatic hydrocarbon-degrading, genetically engineered bioluminescent bioreporter Pseudomonas fluorescens HK44.</title>
        <authorList>
            <person name="Chauhan A."/>
            <person name="Layton A.C."/>
            <person name="Williams D.E."/>
            <person name="Smartt A.E."/>
            <person name="Ripp S."/>
            <person name="Karpinets T.V."/>
            <person name="Brown S.D."/>
            <person name="Sayler G.S."/>
        </authorList>
    </citation>
    <scope>NUCLEOTIDE SEQUENCE [LARGE SCALE GENOMIC DNA]</scope>
    <source>
        <strain evidence="2 3">HK44</strain>
        <plasmid evidence="2">pUTK21</plasmid>
    </source>
</reference>
<evidence type="ECO:0000313" key="2">
    <source>
        <dbReference type="EMBL" id="EXF91083.1"/>
    </source>
</evidence>
<proteinExistence type="predicted"/>
<geneLocation type="plasmid" evidence="2">
    <name>pUTK21</name>
</geneLocation>
<dbReference type="AlphaFoldDB" id="A0A010SIE7"/>
<evidence type="ECO:0000313" key="3">
    <source>
        <dbReference type="Proteomes" id="UP000022611"/>
    </source>
</evidence>
<dbReference type="GO" id="GO:0032196">
    <property type="term" value="P:transposition"/>
    <property type="evidence" value="ECO:0007669"/>
    <property type="project" value="TreeGrafter"/>
</dbReference>
<gene>
    <name evidence="2" type="ORF">HK44_029635</name>
</gene>
<dbReference type="PANTHER" id="PTHR10948">
    <property type="entry name" value="TRANSPOSASE"/>
    <property type="match status" value="1"/>
</dbReference>
<name>A0A010SIE7_PSEFL</name>